<dbReference type="EMBL" id="BK014849">
    <property type="protein sequence ID" value="DAD78645.1"/>
    <property type="molecule type" value="Genomic_DNA"/>
</dbReference>
<proteinExistence type="predicted"/>
<accession>A0A8S5M8M4</accession>
<sequence length="51" mass="6066">MAKDFISFCFWLLAPSASRCGAQREDFRFYTRSTNFSIKFCIICHLTFFLK</sequence>
<name>A0A8S5M8M4_9CAUD</name>
<organism evidence="1">
    <name type="scientific">Siphoviridae sp. ctB3v5</name>
    <dbReference type="NCBI Taxonomy" id="2826186"/>
    <lineage>
        <taxon>Viruses</taxon>
        <taxon>Duplodnaviria</taxon>
        <taxon>Heunggongvirae</taxon>
        <taxon>Uroviricota</taxon>
        <taxon>Caudoviricetes</taxon>
    </lineage>
</organism>
<evidence type="ECO:0000313" key="1">
    <source>
        <dbReference type="EMBL" id="DAD78645.1"/>
    </source>
</evidence>
<reference evidence="1" key="1">
    <citation type="journal article" date="2021" name="Proc. Natl. Acad. Sci. U.S.A.">
        <title>A Catalog of Tens of Thousands of Viruses from Human Metagenomes Reveals Hidden Associations with Chronic Diseases.</title>
        <authorList>
            <person name="Tisza M.J."/>
            <person name="Buck C.B."/>
        </authorList>
    </citation>
    <scope>NUCLEOTIDE SEQUENCE</scope>
    <source>
        <strain evidence="1">CtB3v5</strain>
    </source>
</reference>
<protein>
    <submittedName>
        <fullName evidence="1">Uncharacterized protein</fullName>
    </submittedName>
</protein>